<feature type="region of interest" description="Disordered" evidence="1">
    <location>
        <begin position="208"/>
        <end position="229"/>
    </location>
</feature>
<evidence type="ECO:0000256" key="1">
    <source>
        <dbReference type="SAM" id="MobiDB-lite"/>
    </source>
</evidence>
<evidence type="ECO:0000256" key="2">
    <source>
        <dbReference type="SAM" id="SignalP"/>
    </source>
</evidence>
<gene>
    <name evidence="3" type="ORF">MJ956_04705</name>
</gene>
<feature type="compositionally biased region" description="Polar residues" evidence="1">
    <location>
        <begin position="208"/>
        <end position="217"/>
    </location>
</feature>
<keyword evidence="4" id="KW-1185">Reference proteome</keyword>
<evidence type="ECO:0000313" key="4">
    <source>
        <dbReference type="Proteomes" id="UP001155220"/>
    </source>
</evidence>
<accession>A0A9X2KH82</accession>
<dbReference type="Proteomes" id="UP001155220">
    <property type="component" value="Unassembled WGS sequence"/>
</dbReference>
<evidence type="ECO:0008006" key="5">
    <source>
        <dbReference type="Google" id="ProtNLM"/>
    </source>
</evidence>
<comment type="caution">
    <text evidence="3">The sequence shown here is derived from an EMBL/GenBank/DDBJ whole genome shotgun (WGS) entry which is preliminary data.</text>
</comment>
<keyword evidence="2" id="KW-0732">Signal</keyword>
<name>A0A9X2KH82_9HYPH</name>
<reference evidence="3" key="1">
    <citation type="submission" date="2022-03" db="EMBL/GenBank/DDBJ databases">
        <title>Aurantimonas Liuensis sp. Nov., isolated from the hadal seawater of the Mariana Trench.</title>
        <authorList>
            <person name="Liu R."/>
        </authorList>
    </citation>
    <scope>NUCLEOTIDE SEQUENCE</scope>
    <source>
        <strain evidence="3">LRZ36</strain>
    </source>
</reference>
<dbReference type="EMBL" id="JALHBS010000027">
    <property type="protein sequence ID" value="MCP3054447.1"/>
    <property type="molecule type" value="Genomic_DNA"/>
</dbReference>
<feature type="signal peptide" evidence="2">
    <location>
        <begin position="1"/>
        <end position="24"/>
    </location>
</feature>
<sequence>MRPASLLSFLTIASFLADSGIAFAQTNEVYVGQTGETNRIRIDQNGNGNVVGGNADTLRLTQDGLGNVIAIDQTGFGNKVATNSRDGVRPSLGLIEIGTGQSGNRNQIIIEQISEFTDAASNVLEAVRQVASASFGRFSPFLSNSLTLRQTVAAGPDDATQAVGQVIQINDSAAPFAGVTNVVSITQEGDGSGAGNVLVTAFQEGSGNSLTTTQSEGGNRIETSRQNGTSNTLTIGQSLGDRNIVVAVDQAGHRNRADLTQAGTENFIENVVQGTAGIASTGNLITLTLAGDGNGGDGRNGAGRFALAPASFGVLQASISQFGDGNMISYVTGANSDGNLFGFLQDGAGNAITGVVEGAANEAVARQEGEDNALVFEQSGDRNALSARFDGRRNASALGQQGIDTLVRLEIDGDDNNTSRSGGFGNDALAVASAVAGLAAGEIRQEGTLNGIDFLVSGNRNAFAVLQSGARNLVTAVVTGSANRSVVIQDGNGNIAGFSQTGDGNRLLVRQ</sequence>
<dbReference type="AlphaFoldDB" id="A0A9X2KH82"/>
<feature type="chain" id="PRO_5040869226" description="Curlin associated repeat-containing protein" evidence="2">
    <location>
        <begin position="25"/>
        <end position="511"/>
    </location>
</feature>
<proteinExistence type="predicted"/>
<evidence type="ECO:0000313" key="3">
    <source>
        <dbReference type="EMBL" id="MCP3054447.1"/>
    </source>
</evidence>
<dbReference type="RefSeq" id="WP_253963324.1">
    <property type="nucleotide sequence ID" value="NZ_JALHBS010000027.1"/>
</dbReference>
<organism evidence="3 4">
    <name type="scientific">Aurantimonas marianensis</name>
    <dbReference type="NCBI Taxonomy" id="2920428"/>
    <lineage>
        <taxon>Bacteria</taxon>
        <taxon>Pseudomonadati</taxon>
        <taxon>Pseudomonadota</taxon>
        <taxon>Alphaproteobacteria</taxon>
        <taxon>Hyphomicrobiales</taxon>
        <taxon>Aurantimonadaceae</taxon>
        <taxon>Aurantimonas</taxon>
    </lineage>
</organism>
<protein>
    <recommendedName>
        <fullName evidence="5">Curlin associated repeat-containing protein</fullName>
    </recommendedName>
</protein>